<evidence type="ECO:0000256" key="5">
    <source>
        <dbReference type="ARBA" id="ARBA00023163"/>
    </source>
</evidence>
<feature type="domain" description="TCP" evidence="7">
    <location>
        <begin position="98"/>
        <end position="156"/>
    </location>
</feature>
<evidence type="ECO:0000256" key="2">
    <source>
        <dbReference type="ARBA" id="ARBA00022473"/>
    </source>
</evidence>
<reference evidence="9" key="2">
    <citation type="journal article" date="2023" name="Plants (Basel)">
        <title>Annotation of the Turnera subulata (Passifloraceae) Draft Genome Reveals the S-Locus Evolved after the Divergence of Turneroideae from Passifloroideae in a Stepwise Manner.</title>
        <authorList>
            <person name="Henning P.M."/>
            <person name="Roalson E.H."/>
            <person name="Mir W."/>
            <person name="McCubbin A.G."/>
            <person name="Shore J.S."/>
        </authorList>
    </citation>
    <scope>NUCLEOTIDE SEQUENCE</scope>
    <source>
        <strain evidence="9">F60SS</strain>
    </source>
</reference>
<accession>A0A9Q0FKM6</accession>
<reference evidence="9" key="1">
    <citation type="submission" date="2022-02" db="EMBL/GenBank/DDBJ databases">
        <authorList>
            <person name="Henning P.M."/>
            <person name="McCubbin A.G."/>
            <person name="Shore J.S."/>
        </authorList>
    </citation>
    <scope>NUCLEOTIDE SEQUENCE</scope>
    <source>
        <strain evidence="9">F60SS</strain>
        <tissue evidence="9">Leaves</tissue>
    </source>
</reference>
<keyword evidence="3" id="KW-0805">Transcription regulation</keyword>
<sequence>MMFLSTNSASSMYLPQFSPYPLDFYDPAMNDQYSTTDVLLYQYHNSPTIPLIPTNPSLTEARLTNTLMSKLDLNNTLNGDQHSSLSYYNTPTERPVLKKDKHSKIYTASGFRDRRVRLSIEISRKFFDLQDMLGFDKASKTLDWLLTKSRKAIRALAAESSSCAKSLSSSSACEVVSESEGLVEGNPSKTESLPADSVLPGERKMKQVQKSVGPNLLGRESRVKARARAREKARERARVKMTSRTLQEPRNCADHGCHYCFNQVPRSLDHYSSGRHNMASSPKKLVSLEVERSTYHSQAKQMPDPIPNFHDELDVWKRKLMTPTIGMDYQQINPEMTSKGLTCNINGNNNQNFPSLPQVWDINPAVAQPSIPAPTNINLSTGTVEQA</sequence>
<dbReference type="GO" id="GO:2000032">
    <property type="term" value="P:regulation of secondary shoot formation"/>
    <property type="evidence" value="ECO:0007669"/>
    <property type="project" value="TreeGrafter"/>
</dbReference>
<comment type="subcellular location">
    <subcellularLocation>
        <location evidence="1">Nucleus</location>
    </subcellularLocation>
</comment>
<evidence type="ECO:0000313" key="9">
    <source>
        <dbReference type="EMBL" id="KAJ4833247.1"/>
    </source>
</evidence>
<evidence type="ECO:0000256" key="4">
    <source>
        <dbReference type="ARBA" id="ARBA00023125"/>
    </source>
</evidence>
<dbReference type="GO" id="GO:0043565">
    <property type="term" value="F:sequence-specific DNA binding"/>
    <property type="evidence" value="ECO:0007669"/>
    <property type="project" value="TreeGrafter"/>
</dbReference>
<dbReference type="InterPro" id="IPR005333">
    <property type="entry name" value="Transcription_factor_TCP"/>
</dbReference>
<dbReference type="Pfam" id="PF03634">
    <property type="entry name" value="TCP"/>
    <property type="match status" value="1"/>
</dbReference>
<feature type="domain" description="R" evidence="8">
    <location>
        <begin position="219"/>
        <end position="236"/>
    </location>
</feature>
<keyword evidence="4" id="KW-0238">DNA-binding</keyword>
<organism evidence="9 10">
    <name type="scientific">Turnera subulata</name>
    <dbReference type="NCBI Taxonomy" id="218843"/>
    <lineage>
        <taxon>Eukaryota</taxon>
        <taxon>Viridiplantae</taxon>
        <taxon>Streptophyta</taxon>
        <taxon>Embryophyta</taxon>
        <taxon>Tracheophyta</taxon>
        <taxon>Spermatophyta</taxon>
        <taxon>Magnoliopsida</taxon>
        <taxon>eudicotyledons</taxon>
        <taxon>Gunneridae</taxon>
        <taxon>Pentapetalae</taxon>
        <taxon>rosids</taxon>
        <taxon>fabids</taxon>
        <taxon>Malpighiales</taxon>
        <taxon>Passifloraceae</taxon>
        <taxon>Turnera</taxon>
    </lineage>
</organism>
<evidence type="ECO:0000256" key="6">
    <source>
        <dbReference type="ARBA" id="ARBA00023242"/>
    </source>
</evidence>
<dbReference type="OrthoDB" id="1896834at2759"/>
<dbReference type="InterPro" id="IPR017887">
    <property type="entry name" value="TF_TCP_subgr"/>
</dbReference>
<evidence type="ECO:0000256" key="3">
    <source>
        <dbReference type="ARBA" id="ARBA00023015"/>
    </source>
</evidence>
<protein>
    <recommendedName>
        <fullName evidence="11">TCP domain-containing protein</fullName>
    </recommendedName>
</protein>
<dbReference type="Proteomes" id="UP001141552">
    <property type="component" value="Unassembled WGS sequence"/>
</dbReference>
<keyword evidence="5" id="KW-0804">Transcription</keyword>
<keyword evidence="2" id="KW-0217">Developmental protein</keyword>
<gene>
    <name evidence="9" type="ORF">Tsubulata_005079</name>
</gene>
<dbReference type="PROSITE" id="PS51370">
    <property type="entry name" value="R"/>
    <property type="match status" value="1"/>
</dbReference>
<proteinExistence type="predicted"/>
<keyword evidence="10" id="KW-1185">Reference proteome</keyword>
<keyword evidence="6" id="KW-0539">Nucleus</keyword>
<evidence type="ECO:0000256" key="1">
    <source>
        <dbReference type="ARBA" id="ARBA00004123"/>
    </source>
</evidence>
<dbReference type="GO" id="GO:0003700">
    <property type="term" value="F:DNA-binding transcription factor activity"/>
    <property type="evidence" value="ECO:0007669"/>
    <property type="project" value="InterPro"/>
</dbReference>
<dbReference type="AlphaFoldDB" id="A0A9Q0FKM6"/>
<dbReference type="GO" id="GO:0005634">
    <property type="term" value="C:nucleus"/>
    <property type="evidence" value="ECO:0007669"/>
    <property type="project" value="UniProtKB-SubCell"/>
</dbReference>
<dbReference type="PANTHER" id="PTHR31072">
    <property type="entry name" value="TRANSCRIPTION FACTOR TCP4-RELATED"/>
    <property type="match status" value="1"/>
</dbReference>
<dbReference type="PROSITE" id="PS51369">
    <property type="entry name" value="TCP"/>
    <property type="match status" value="1"/>
</dbReference>
<dbReference type="InterPro" id="IPR017888">
    <property type="entry name" value="CYC/TB1_R_domain"/>
</dbReference>
<comment type="caution">
    <text evidence="9">The sequence shown here is derived from an EMBL/GenBank/DDBJ whole genome shotgun (WGS) entry which is preliminary data.</text>
</comment>
<evidence type="ECO:0000313" key="10">
    <source>
        <dbReference type="Proteomes" id="UP001141552"/>
    </source>
</evidence>
<evidence type="ECO:0000259" key="7">
    <source>
        <dbReference type="PROSITE" id="PS51369"/>
    </source>
</evidence>
<name>A0A9Q0FKM6_9ROSI</name>
<evidence type="ECO:0008006" key="11">
    <source>
        <dbReference type="Google" id="ProtNLM"/>
    </source>
</evidence>
<evidence type="ECO:0000259" key="8">
    <source>
        <dbReference type="PROSITE" id="PS51370"/>
    </source>
</evidence>
<dbReference type="EMBL" id="JAKUCV010004980">
    <property type="protein sequence ID" value="KAJ4833247.1"/>
    <property type="molecule type" value="Genomic_DNA"/>
</dbReference>
<dbReference type="PANTHER" id="PTHR31072:SF224">
    <property type="entry name" value="TRANSCRIPTION FACTOR TCP1"/>
    <property type="match status" value="1"/>
</dbReference>